<dbReference type="GO" id="GO:0005788">
    <property type="term" value="C:endoplasmic reticulum lumen"/>
    <property type="evidence" value="ECO:0007669"/>
    <property type="project" value="UniProtKB-SubCell"/>
</dbReference>
<dbReference type="GO" id="GO:0030246">
    <property type="term" value="F:carbohydrate binding"/>
    <property type="evidence" value="ECO:0007669"/>
    <property type="project" value="UniProtKB-KW"/>
</dbReference>
<keyword evidence="17" id="KW-1185">Reference proteome</keyword>
<keyword evidence="4" id="KW-0479">Metal-binding</keyword>
<dbReference type="InterPro" id="IPR009033">
    <property type="entry name" value="Calreticulin/calnexin_P_dom_sf"/>
</dbReference>
<evidence type="ECO:0000256" key="5">
    <source>
        <dbReference type="ARBA" id="ARBA00022729"/>
    </source>
</evidence>
<dbReference type="GO" id="GO:0016810">
    <property type="term" value="F:hydrolase activity, acting on carbon-nitrogen (but not peptide) bonds"/>
    <property type="evidence" value="ECO:0007669"/>
    <property type="project" value="InterPro"/>
</dbReference>
<protein>
    <submittedName>
        <fullName evidence="16">Uncharacterized protein</fullName>
    </submittedName>
</protein>
<dbReference type="InterPro" id="IPR001580">
    <property type="entry name" value="Calret/calnex"/>
</dbReference>
<dbReference type="InterPro" id="IPR032466">
    <property type="entry name" value="Metal_Hydrolase"/>
</dbReference>
<keyword evidence="13" id="KW-1015">Disulfide bond</keyword>
<evidence type="ECO:0000256" key="7">
    <source>
        <dbReference type="ARBA" id="ARBA00022737"/>
    </source>
</evidence>
<gene>
    <name evidence="16" type="ORF">HaLaN_29226</name>
</gene>
<evidence type="ECO:0000256" key="14">
    <source>
        <dbReference type="RuleBase" id="RU362126"/>
    </source>
</evidence>
<evidence type="ECO:0000256" key="11">
    <source>
        <dbReference type="ARBA" id="ARBA00023186"/>
    </source>
</evidence>
<proteinExistence type="inferred from homology"/>
<evidence type="ECO:0000313" key="16">
    <source>
        <dbReference type="EMBL" id="GFH30379.1"/>
    </source>
</evidence>
<dbReference type="SUPFAM" id="SSF51556">
    <property type="entry name" value="Metallo-dependent hydrolases"/>
    <property type="match status" value="1"/>
</dbReference>
<dbReference type="PROSITE" id="PS00805">
    <property type="entry name" value="CALRETICULIN_REPEAT"/>
    <property type="match status" value="1"/>
</dbReference>
<dbReference type="Pfam" id="PF00262">
    <property type="entry name" value="Calreticulin"/>
    <property type="match status" value="2"/>
</dbReference>
<dbReference type="SUPFAM" id="SSF49899">
    <property type="entry name" value="Concanavalin A-like lectins/glucanases"/>
    <property type="match status" value="1"/>
</dbReference>
<accession>A0A6A0ABY9</accession>
<comment type="subcellular location">
    <subcellularLocation>
        <location evidence="1">Endoplasmic reticulum lumen</location>
    </subcellularLocation>
</comment>
<feature type="chain" id="PRO_5025715011" evidence="14">
    <location>
        <begin position="19"/>
        <end position="533"/>
    </location>
</feature>
<dbReference type="AlphaFoldDB" id="A0A6A0ABY9"/>
<feature type="compositionally biased region" description="Basic and acidic residues" evidence="15">
    <location>
        <begin position="210"/>
        <end position="225"/>
    </location>
</feature>
<dbReference type="PROSITE" id="PS00804">
    <property type="entry name" value="CALRETICULIN_2"/>
    <property type="match status" value="1"/>
</dbReference>
<comment type="function">
    <text evidence="12">Molecular calcium-binding chaperone promoting folding, oligomeric assembly and quality control in the ER via the calreticulin/calnexin cycle. This lectin may interact transiently with almost all of the monoglucosylated glycoproteins that are synthesized in the ER.</text>
</comment>
<keyword evidence="6" id="KW-0430">Lectin</keyword>
<feature type="region of interest" description="Disordered" evidence="15">
    <location>
        <begin position="205"/>
        <end position="225"/>
    </location>
</feature>
<comment type="similarity">
    <text evidence="2">Belongs to the metallo-dependent hydrolases superfamily. Hydantoinase/dihydropyrimidinase family.</text>
</comment>
<sequence length="533" mass="58422">MKVAFLACAALLVSGAAAAVHFKETFDDTWSSRWQKSSWKKADGSAGEFTLSAGKWFGDAEADKGIQTGPDSKFFATYAAMDSAVDTTGKDLVLQFSVKHEQDLDCGGGYIKLIPASSADKMESFGGDTPYSIMFGPDICGYATKKVHVILTYKGTNYLIKKDIQALTDQLTHVYTLVIKPDNTYQVLVDLKEVASGSLTDDWDMLPPKTIKDPKATKPEDWDENEKIADPEDIKPEGWDDIPATIADPDAKKPEDWDDEEDGTWEAPTLPNPEYKGEWKPKMIDNPAYKGIWVAPDIPNPDFTPDDSLYAFKDLKFVGFELWQVKAGSIFDNIFVGDSLEEAEAFANDTWAKSKDGEKAAFDKGGTVVNHDGQAVADVLVVGERIAAVGLDLKAPEGAYVVNASGKLVMPGGIDPHTHLDMPFMGSVTCDDFFSGQAAALAGGTTMIIDHALPVDHDLMAGWEAWKRKGMEGCMDYSFHMAVTQWSDKTRQDMEALTRMGVNSFKFFMAYKAGGLTSARTQLIRANKMFTTN</sequence>
<evidence type="ECO:0000256" key="10">
    <source>
        <dbReference type="ARBA" id="ARBA00022837"/>
    </source>
</evidence>
<evidence type="ECO:0000256" key="15">
    <source>
        <dbReference type="SAM" id="MobiDB-lite"/>
    </source>
</evidence>
<dbReference type="GO" id="GO:0051082">
    <property type="term" value="F:unfolded protein binding"/>
    <property type="evidence" value="ECO:0007669"/>
    <property type="project" value="InterPro"/>
</dbReference>
<evidence type="ECO:0000313" key="17">
    <source>
        <dbReference type="Proteomes" id="UP000485058"/>
    </source>
</evidence>
<evidence type="ECO:0000256" key="12">
    <source>
        <dbReference type="ARBA" id="ARBA00037091"/>
    </source>
</evidence>
<keyword evidence="11 14" id="KW-0143">Chaperone</keyword>
<dbReference type="FunFam" id="2.10.250.10:FF:000002">
    <property type="entry name" value="Calreticulin"/>
    <property type="match status" value="1"/>
</dbReference>
<evidence type="ECO:0000256" key="3">
    <source>
        <dbReference type="ARBA" id="ARBA00010983"/>
    </source>
</evidence>
<dbReference type="PRINTS" id="PR00626">
    <property type="entry name" value="CALRETICULIN"/>
</dbReference>
<keyword evidence="10" id="KW-0106">Calcium</keyword>
<dbReference type="FunFam" id="2.60.120.200:FF:000018">
    <property type="entry name" value="Calreticulin 1b"/>
    <property type="match status" value="1"/>
</dbReference>
<evidence type="ECO:0000256" key="4">
    <source>
        <dbReference type="ARBA" id="ARBA00022723"/>
    </source>
</evidence>
<evidence type="ECO:0000256" key="2">
    <source>
        <dbReference type="ARBA" id="ARBA00008829"/>
    </source>
</evidence>
<keyword evidence="8 14" id="KW-0256">Endoplasmic reticulum</keyword>
<organism evidence="16 17">
    <name type="scientific">Haematococcus lacustris</name>
    <name type="common">Green alga</name>
    <name type="synonym">Haematococcus pluvialis</name>
    <dbReference type="NCBI Taxonomy" id="44745"/>
    <lineage>
        <taxon>Eukaryota</taxon>
        <taxon>Viridiplantae</taxon>
        <taxon>Chlorophyta</taxon>
        <taxon>core chlorophytes</taxon>
        <taxon>Chlorophyceae</taxon>
        <taxon>CS clade</taxon>
        <taxon>Chlamydomonadales</taxon>
        <taxon>Haematococcaceae</taxon>
        <taxon>Haematococcus</taxon>
    </lineage>
</organism>
<evidence type="ECO:0000256" key="9">
    <source>
        <dbReference type="ARBA" id="ARBA00022833"/>
    </source>
</evidence>
<dbReference type="PANTHER" id="PTHR11073">
    <property type="entry name" value="CALRETICULIN AND CALNEXIN"/>
    <property type="match status" value="1"/>
</dbReference>
<evidence type="ECO:0000256" key="13">
    <source>
        <dbReference type="PIRSR" id="PIRSR601580-3"/>
    </source>
</evidence>
<keyword evidence="5 14" id="KW-0732">Signal</keyword>
<dbReference type="Gene3D" id="2.60.120.200">
    <property type="match status" value="1"/>
</dbReference>
<dbReference type="InterPro" id="IPR011059">
    <property type="entry name" value="Metal-dep_hydrolase_composite"/>
</dbReference>
<feature type="signal peptide" evidence="14">
    <location>
        <begin position="1"/>
        <end position="18"/>
    </location>
</feature>
<dbReference type="GO" id="GO:0036503">
    <property type="term" value="P:ERAD pathway"/>
    <property type="evidence" value="ECO:0007669"/>
    <property type="project" value="TreeGrafter"/>
</dbReference>
<keyword evidence="9" id="KW-0862">Zinc</keyword>
<dbReference type="GO" id="GO:0006457">
    <property type="term" value="P:protein folding"/>
    <property type="evidence" value="ECO:0007669"/>
    <property type="project" value="InterPro"/>
</dbReference>
<dbReference type="InterPro" id="IPR013320">
    <property type="entry name" value="ConA-like_dom_sf"/>
</dbReference>
<dbReference type="PANTHER" id="PTHR11073:SF2">
    <property type="entry name" value="CALRETICULIN"/>
    <property type="match status" value="1"/>
</dbReference>
<dbReference type="Proteomes" id="UP000485058">
    <property type="component" value="Unassembled WGS sequence"/>
</dbReference>
<dbReference type="PROSITE" id="PS00803">
    <property type="entry name" value="CALRETICULIN_1"/>
    <property type="match status" value="1"/>
</dbReference>
<feature type="region of interest" description="Disordered" evidence="15">
    <location>
        <begin position="246"/>
        <end position="278"/>
    </location>
</feature>
<comment type="similarity">
    <text evidence="3 14">Belongs to the calreticulin family.</text>
</comment>
<comment type="caution">
    <text evidence="16">The sequence shown here is derived from an EMBL/GenBank/DDBJ whole genome shotgun (WGS) entry which is preliminary data.</text>
</comment>
<dbReference type="InterPro" id="IPR018124">
    <property type="entry name" value="Calret/calnex_CS"/>
</dbReference>
<dbReference type="Gene3D" id="2.10.250.10">
    <property type="entry name" value="Calreticulin/calnexin, P domain"/>
    <property type="match status" value="1"/>
</dbReference>
<dbReference type="SUPFAM" id="SSF51338">
    <property type="entry name" value="Composite domain of metallo-dependent hydrolases"/>
    <property type="match status" value="1"/>
</dbReference>
<dbReference type="GO" id="GO:0005789">
    <property type="term" value="C:endoplasmic reticulum membrane"/>
    <property type="evidence" value="ECO:0007669"/>
    <property type="project" value="TreeGrafter"/>
</dbReference>
<evidence type="ECO:0000256" key="8">
    <source>
        <dbReference type="ARBA" id="ARBA00022824"/>
    </source>
</evidence>
<evidence type="ECO:0000256" key="6">
    <source>
        <dbReference type="ARBA" id="ARBA00022734"/>
    </source>
</evidence>
<name>A0A6A0ABY9_HAELA</name>
<feature type="disulfide bond" evidence="13">
    <location>
        <begin position="106"/>
        <end position="140"/>
    </location>
</feature>
<evidence type="ECO:0000256" key="1">
    <source>
        <dbReference type="ARBA" id="ARBA00004319"/>
    </source>
</evidence>
<dbReference type="FunFam" id="3.20.20.140:FF:000174">
    <property type="entry name" value="Dihydropyrimidinase-related protein 2"/>
    <property type="match status" value="1"/>
</dbReference>
<dbReference type="EMBL" id="BLLF01004867">
    <property type="protein sequence ID" value="GFH30379.1"/>
    <property type="molecule type" value="Genomic_DNA"/>
</dbReference>
<dbReference type="GO" id="GO:0005509">
    <property type="term" value="F:calcium ion binding"/>
    <property type="evidence" value="ECO:0007669"/>
    <property type="project" value="InterPro"/>
</dbReference>
<dbReference type="SUPFAM" id="SSF63887">
    <property type="entry name" value="P-domain of calnexin/calreticulin"/>
    <property type="match status" value="1"/>
</dbReference>
<keyword evidence="7" id="KW-0677">Repeat</keyword>
<dbReference type="Gene3D" id="3.20.20.140">
    <property type="entry name" value="Metal-dependent hydrolases"/>
    <property type="match status" value="1"/>
</dbReference>
<reference evidence="16 17" key="1">
    <citation type="submission" date="2020-02" db="EMBL/GenBank/DDBJ databases">
        <title>Draft genome sequence of Haematococcus lacustris strain NIES-144.</title>
        <authorList>
            <person name="Morimoto D."/>
            <person name="Nakagawa S."/>
            <person name="Yoshida T."/>
            <person name="Sawayama S."/>
        </authorList>
    </citation>
    <scope>NUCLEOTIDE SEQUENCE [LARGE SCALE GENOMIC DNA]</scope>
    <source>
        <strain evidence="16 17">NIES-144</strain>
    </source>
</reference>